<comment type="similarity">
    <text evidence="4">Belongs to the purine/pyrimidine phosphoribosyltransferase family.</text>
</comment>
<keyword evidence="12" id="KW-1185">Reference proteome</keyword>
<dbReference type="GO" id="GO:0006166">
    <property type="term" value="P:purine ribonucleoside salvage"/>
    <property type="evidence" value="ECO:0007669"/>
    <property type="project" value="UniProtKB-KW"/>
</dbReference>
<dbReference type="GO" id="GO:0005737">
    <property type="term" value="C:cytoplasm"/>
    <property type="evidence" value="ECO:0007669"/>
    <property type="project" value="UniProtKB-SubCell"/>
</dbReference>
<evidence type="ECO:0000256" key="8">
    <source>
        <dbReference type="ARBA" id="ARBA00022676"/>
    </source>
</evidence>
<evidence type="ECO:0000256" key="6">
    <source>
        <dbReference type="ARBA" id="ARBA00011893"/>
    </source>
</evidence>
<dbReference type="EC" id="2.4.2.7" evidence="6"/>
<comment type="catalytic activity">
    <reaction evidence="1">
        <text>AMP + diphosphate = 5-phospho-alpha-D-ribose 1-diphosphate + adenine</text>
        <dbReference type="Rhea" id="RHEA:16609"/>
        <dbReference type="ChEBI" id="CHEBI:16708"/>
        <dbReference type="ChEBI" id="CHEBI:33019"/>
        <dbReference type="ChEBI" id="CHEBI:58017"/>
        <dbReference type="ChEBI" id="CHEBI:456215"/>
        <dbReference type="EC" id="2.4.2.7"/>
    </reaction>
</comment>
<keyword evidence="8 11" id="KW-0328">Glycosyltransferase</keyword>
<organism evidence="11 12">
    <name type="scientific">Abeliophyllum distichum</name>
    <dbReference type="NCBI Taxonomy" id="126358"/>
    <lineage>
        <taxon>Eukaryota</taxon>
        <taxon>Viridiplantae</taxon>
        <taxon>Streptophyta</taxon>
        <taxon>Embryophyta</taxon>
        <taxon>Tracheophyta</taxon>
        <taxon>Spermatophyta</taxon>
        <taxon>Magnoliopsida</taxon>
        <taxon>eudicotyledons</taxon>
        <taxon>Gunneridae</taxon>
        <taxon>Pentapetalae</taxon>
        <taxon>asterids</taxon>
        <taxon>lamiids</taxon>
        <taxon>Lamiales</taxon>
        <taxon>Oleaceae</taxon>
        <taxon>Forsythieae</taxon>
        <taxon>Abeliophyllum</taxon>
    </lineage>
</organism>
<sequence>MAALIIDSADDHISRILSSIRVIPDFSKPGIMFQDITTLLLDPKTFKDAIDLFVERYKDKNINVVVGEVILEEYSLEYGTYIMEMHVGAGHKKTTHRRDIVSTYGVNWDDAFAAVLNGSKVVFRVDSAEKVKSKRLFSYSRMKSLFVGGDVEIDGFDNRFRQKTIKLKSRGGGKPKLQLEAGGYLIIPF</sequence>
<dbReference type="SUPFAM" id="SSF53271">
    <property type="entry name" value="PRTase-like"/>
    <property type="match status" value="1"/>
</dbReference>
<dbReference type="AlphaFoldDB" id="A0ABD1VUX4"/>
<dbReference type="InterPro" id="IPR050120">
    <property type="entry name" value="Adenine_PRTase"/>
</dbReference>
<dbReference type="PANTHER" id="PTHR11776">
    <property type="entry name" value="ADENINE PHOSPHORIBOSYLTRANSFERASE"/>
    <property type="match status" value="1"/>
</dbReference>
<dbReference type="Proteomes" id="UP001604336">
    <property type="component" value="Unassembled WGS sequence"/>
</dbReference>
<evidence type="ECO:0000256" key="7">
    <source>
        <dbReference type="ARBA" id="ARBA00022490"/>
    </source>
</evidence>
<evidence type="ECO:0000256" key="3">
    <source>
        <dbReference type="ARBA" id="ARBA00004659"/>
    </source>
</evidence>
<evidence type="ECO:0000313" key="12">
    <source>
        <dbReference type="Proteomes" id="UP001604336"/>
    </source>
</evidence>
<comment type="pathway">
    <text evidence="3">Purine metabolism; AMP biosynthesis via salvage pathway; AMP from adenine: step 1/1.</text>
</comment>
<keyword evidence="7" id="KW-0963">Cytoplasm</keyword>
<protein>
    <recommendedName>
        <fullName evidence="6">adenine phosphoribosyltransferase</fullName>
        <ecNumber evidence="6">2.4.2.7</ecNumber>
    </recommendedName>
</protein>
<evidence type="ECO:0000313" key="11">
    <source>
        <dbReference type="EMBL" id="KAL2541201.1"/>
    </source>
</evidence>
<comment type="subcellular location">
    <subcellularLocation>
        <location evidence="2">Cytoplasm</location>
    </subcellularLocation>
</comment>
<evidence type="ECO:0000256" key="4">
    <source>
        <dbReference type="ARBA" id="ARBA00008391"/>
    </source>
</evidence>
<keyword evidence="9" id="KW-0808">Transferase</keyword>
<dbReference type="EMBL" id="JBFOLK010000001">
    <property type="protein sequence ID" value="KAL2541201.1"/>
    <property type="molecule type" value="Genomic_DNA"/>
</dbReference>
<dbReference type="GO" id="GO:0003999">
    <property type="term" value="F:adenine phosphoribosyltransferase activity"/>
    <property type="evidence" value="ECO:0007669"/>
    <property type="project" value="UniProtKB-EC"/>
</dbReference>
<name>A0ABD1VUX4_9LAMI</name>
<evidence type="ECO:0000256" key="5">
    <source>
        <dbReference type="ARBA" id="ARBA00011738"/>
    </source>
</evidence>
<dbReference type="PANTHER" id="PTHR11776:SF0">
    <property type="entry name" value="ADENINE PHOSPHORIBOSYLTRANSFERASE 1, CHLOROPLASTIC"/>
    <property type="match status" value="1"/>
</dbReference>
<comment type="caution">
    <text evidence="11">The sequence shown here is derived from an EMBL/GenBank/DDBJ whole genome shotgun (WGS) entry which is preliminary data.</text>
</comment>
<comment type="subunit">
    <text evidence="5">Homodimer.</text>
</comment>
<evidence type="ECO:0000256" key="1">
    <source>
        <dbReference type="ARBA" id="ARBA00000868"/>
    </source>
</evidence>
<keyword evidence="10" id="KW-0660">Purine salvage</keyword>
<reference evidence="12" key="1">
    <citation type="submission" date="2024-07" db="EMBL/GenBank/DDBJ databases">
        <title>Two chromosome-level genome assemblies of Korean endemic species Abeliophyllum distichum and Forsythia ovata (Oleaceae).</title>
        <authorList>
            <person name="Jang H."/>
        </authorList>
    </citation>
    <scope>NUCLEOTIDE SEQUENCE [LARGE SCALE GENOMIC DNA]</scope>
</reference>
<evidence type="ECO:0000256" key="2">
    <source>
        <dbReference type="ARBA" id="ARBA00004496"/>
    </source>
</evidence>
<accession>A0ABD1VUX4</accession>
<dbReference type="InterPro" id="IPR029057">
    <property type="entry name" value="PRTase-like"/>
</dbReference>
<dbReference type="Gene3D" id="3.40.50.2020">
    <property type="match status" value="1"/>
</dbReference>
<gene>
    <name evidence="11" type="ORF">Adt_02179</name>
</gene>
<proteinExistence type="inferred from homology"/>
<evidence type="ECO:0000256" key="10">
    <source>
        <dbReference type="ARBA" id="ARBA00022726"/>
    </source>
</evidence>
<evidence type="ECO:0000256" key="9">
    <source>
        <dbReference type="ARBA" id="ARBA00022679"/>
    </source>
</evidence>